<feature type="compositionally biased region" description="Low complexity" evidence="1">
    <location>
        <begin position="212"/>
        <end position="230"/>
    </location>
</feature>
<name>A0A517Y378_9BACT</name>
<dbReference type="KEGG" id="uli:ETAA1_62130"/>
<evidence type="ECO:0000313" key="3">
    <source>
        <dbReference type="Proteomes" id="UP000319576"/>
    </source>
</evidence>
<dbReference type="RefSeq" id="WP_145244378.1">
    <property type="nucleotide sequence ID" value="NZ_CP036273.1"/>
</dbReference>
<dbReference type="EMBL" id="CP036273">
    <property type="protein sequence ID" value="QDU24199.1"/>
    <property type="molecule type" value="Genomic_DNA"/>
</dbReference>
<evidence type="ECO:0000256" key="1">
    <source>
        <dbReference type="SAM" id="MobiDB-lite"/>
    </source>
</evidence>
<feature type="region of interest" description="Disordered" evidence="1">
    <location>
        <begin position="212"/>
        <end position="237"/>
    </location>
</feature>
<keyword evidence="3" id="KW-1185">Reference proteome</keyword>
<sequence>MSLDRQIRRLERRAARLAALHPPAPEPAGIGWAAALAEVGPLLASAAGRDALAAYADHDQQVRQFYAQLWPPGGAARRQIEDPELKPAATVLFFARLPPDLRARAADPAALACGGWANKWIGRLANLISRIPPDVSPDLLRRLAAPFADSPPDQDVWEEVCLGCGLRRPFWPDYPWHGAPCGHCGGTRMTLPYADPGGGEWRELARRELAAVGRAGGAARAKPRRAAAPPESKPPGG</sequence>
<accession>A0A517Y378</accession>
<evidence type="ECO:0000313" key="2">
    <source>
        <dbReference type="EMBL" id="QDU24199.1"/>
    </source>
</evidence>
<gene>
    <name evidence="2" type="ORF">ETAA1_62130</name>
</gene>
<proteinExistence type="predicted"/>
<dbReference type="Proteomes" id="UP000319576">
    <property type="component" value="Chromosome"/>
</dbReference>
<protein>
    <submittedName>
        <fullName evidence="2">Uncharacterized protein</fullName>
    </submittedName>
</protein>
<reference evidence="2 3" key="1">
    <citation type="submission" date="2019-02" db="EMBL/GenBank/DDBJ databases">
        <title>Deep-cultivation of Planctomycetes and their phenomic and genomic characterization uncovers novel biology.</title>
        <authorList>
            <person name="Wiegand S."/>
            <person name="Jogler M."/>
            <person name="Boedeker C."/>
            <person name="Pinto D."/>
            <person name="Vollmers J."/>
            <person name="Rivas-Marin E."/>
            <person name="Kohn T."/>
            <person name="Peeters S.H."/>
            <person name="Heuer A."/>
            <person name="Rast P."/>
            <person name="Oberbeckmann S."/>
            <person name="Bunk B."/>
            <person name="Jeske O."/>
            <person name="Meyerdierks A."/>
            <person name="Storesund J.E."/>
            <person name="Kallscheuer N."/>
            <person name="Luecker S."/>
            <person name="Lage O.M."/>
            <person name="Pohl T."/>
            <person name="Merkel B.J."/>
            <person name="Hornburger P."/>
            <person name="Mueller R.-W."/>
            <person name="Bruemmer F."/>
            <person name="Labrenz M."/>
            <person name="Spormann A.M."/>
            <person name="Op den Camp H."/>
            <person name="Overmann J."/>
            <person name="Amann R."/>
            <person name="Jetten M.S.M."/>
            <person name="Mascher T."/>
            <person name="Medema M.H."/>
            <person name="Devos D.P."/>
            <person name="Kaster A.-K."/>
            <person name="Ovreas L."/>
            <person name="Rohde M."/>
            <person name="Galperin M.Y."/>
            <person name="Jogler C."/>
        </authorList>
    </citation>
    <scope>NUCLEOTIDE SEQUENCE [LARGE SCALE GENOMIC DNA]</scope>
    <source>
        <strain evidence="2 3">ETA_A1</strain>
    </source>
</reference>
<organism evidence="2 3">
    <name type="scientific">Urbifossiella limnaea</name>
    <dbReference type="NCBI Taxonomy" id="2528023"/>
    <lineage>
        <taxon>Bacteria</taxon>
        <taxon>Pseudomonadati</taxon>
        <taxon>Planctomycetota</taxon>
        <taxon>Planctomycetia</taxon>
        <taxon>Gemmatales</taxon>
        <taxon>Gemmataceae</taxon>
        <taxon>Urbifossiella</taxon>
    </lineage>
</organism>
<dbReference type="AlphaFoldDB" id="A0A517Y378"/>